<feature type="binding site" evidence="10">
    <location>
        <position position="53"/>
    </location>
    <ligand>
        <name>ATP</name>
        <dbReference type="ChEBI" id="CHEBI:30616"/>
    </ligand>
</feature>
<evidence type="ECO:0000256" key="10">
    <source>
        <dbReference type="HAMAP-Rule" id="MF_01264"/>
    </source>
</evidence>
<feature type="binding site" evidence="10">
    <location>
        <position position="64"/>
    </location>
    <ligand>
        <name>Mg(2+)</name>
        <dbReference type="ChEBI" id="CHEBI:18420"/>
    </ligand>
</feature>
<evidence type="ECO:0000259" key="12">
    <source>
        <dbReference type="Pfam" id="PF09249"/>
    </source>
</evidence>
<keyword evidence="7 10" id="KW-0067">ATP-binding</keyword>
<dbReference type="InterPro" id="IPR048833">
    <property type="entry name" value="CAA_C"/>
</dbReference>
<feature type="binding site" evidence="10">
    <location>
        <position position="157"/>
    </location>
    <ligand>
        <name>CTP</name>
        <dbReference type="ChEBI" id="CHEBI:37563"/>
    </ligand>
</feature>
<dbReference type="GO" id="GO:0000049">
    <property type="term" value="F:tRNA binding"/>
    <property type="evidence" value="ECO:0007669"/>
    <property type="project" value="UniProtKB-UniRule"/>
</dbReference>
<comment type="cofactor">
    <cofactor evidence="10">
        <name>Mg(2+)</name>
        <dbReference type="ChEBI" id="CHEBI:18420"/>
    </cofactor>
</comment>
<comment type="catalytic activity">
    <reaction evidence="10">
        <text>a tRNA with a 3' CCA end + 2 CTP + ATP = a tRNA with a 3' CCACCA end + 3 diphosphate</text>
        <dbReference type="Rhea" id="RHEA:76235"/>
        <dbReference type="Rhea" id="RHEA-COMP:10468"/>
        <dbReference type="Rhea" id="RHEA-COMP:18655"/>
        <dbReference type="ChEBI" id="CHEBI:30616"/>
        <dbReference type="ChEBI" id="CHEBI:33019"/>
        <dbReference type="ChEBI" id="CHEBI:37563"/>
        <dbReference type="ChEBI" id="CHEBI:83071"/>
        <dbReference type="ChEBI" id="CHEBI:195187"/>
    </reaction>
</comment>
<keyword evidence="1 10" id="KW-0808">Transferase</keyword>
<feature type="binding site" evidence="10">
    <location>
        <position position="166"/>
    </location>
    <ligand>
        <name>CTP</name>
        <dbReference type="ChEBI" id="CHEBI:37563"/>
    </ligand>
</feature>
<dbReference type="Gene3D" id="3.30.70.1550">
    <property type="entry name" value="Archaeal tRNA CCA-adding enzyme catalytic domain"/>
    <property type="match status" value="1"/>
</dbReference>
<dbReference type="InterPro" id="IPR043519">
    <property type="entry name" value="NT_sf"/>
</dbReference>
<dbReference type="GO" id="GO:0000287">
    <property type="term" value="F:magnesium ion binding"/>
    <property type="evidence" value="ECO:0007669"/>
    <property type="project" value="UniProtKB-UniRule"/>
</dbReference>
<comment type="function">
    <text evidence="10">Catalyzes the addition and repair of the essential 3'-terminal CCA sequence in tRNAs without using a nucleic acid template. Adds these three nucleotides in the order of C, C, and A to the tRNA nucleotide-73, using CTP and ATP as substrates and producing inorganic pyrophosphate. tRNA 3'-terminal CCA addition is required both for tRNA processing and repair. Also involved in tRNA surveillance by mediating tandem CCA addition to generate a CCACCA at the 3' terminus of unstable tRNAs. While stable tRNAs receive only 3'-terminal CCA, unstable tRNAs are marked with CCACCA and rapidly degraded.</text>
</comment>
<dbReference type="Gene3D" id="3.30.460.10">
    <property type="entry name" value="Beta Polymerase, domain 2"/>
    <property type="match status" value="1"/>
</dbReference>
<dbReference type="SUPFAM" id="SSF55003">
    <property type="entry name" value="PAP/Archaeal CCA-adding enzyme, C-terminal domain"/>
    <property type="match status" value="1"/>
</dbReference>
<evidence type="ECO:0000256" key="8">
    <source>
        <dbReference type="ARBA" id="ARBA00022842"/>
    </source>
</evidence>
<evidence type="ECO:0000259" key="11">
    <source>
        <dbReference type="Pfam" id="PF01909"/>
    </source>
</evidence>
<dbReference type="InterPro" id="IPR011068">
    <property type="entry name" value="NuclTrfase_I-like_C"/>
</dbReference>
<protein>
    <recommendedName>
        <fullName evidence="10">CCA-adding enzyme</fullName>
        <ecNumber evidence="10">2.7.7.72</ecNumber>
    </recommendedName>
    <alternativeName>
        <fullName evidence="10">CCA tRNA nucleotidyltransferase</fullName>
    </alternativeName>
    <alternativeName>
        <fullName evidence="10">tRNA CCA-pyrophosphorylase</fullName>
    </alternativeName>
    <alternativeName>
        <fullName evidence="10">tRNA adenylyl-/cytidylyl- transferase</fullName>
    </alternativeName>
    <alternativeName>
        <fullName evidence="10">tRNA nucleotidyltransferase</fullName>
    </alternativeName>
    <alternativeName>
        <fullName evidence="10">tRNA-NT</fullName>
    </alternativeName>
</protein>
<comment type="subunit">
    <text evidence="10">Homodimer.</text>
</comment>
<evidence type="ECO:0000256" key="9">
    <source>
        <dbReference type="ARBA" id="ARBA00022884"/>
    </source>
</evidence>
<dbReference type="SUPFAM" id="SSF81631">
    <property type="entry name" value="PAP/OAS1 substrate-binding domain"/>
    <property type="match status" value="1"/>
</dbReference>
<dbReference type="InterPro" id="IPR015329">
    <property type="entry name" value="tRNA_NucTransf2"/>
</dbReference>
<dbReference type="Gene3D" id="1.10.1410.30">
    <property type="entry name" value="CCA tRNA nucleotidyltransferase, domain 2"/>
    <property type="match status" value="1"/>
</dbReference>
<dbReference type="InterPro" id="IPR006116">
    <property type="entry name" value="NT_2-5OAS_ClassI-CCAase"/>
</dbReference>
<comment type="similarity">
    <text evidence="10">Belongs to the tRNA nucleotidyltransferase/poly(A) polymerase family. Archaeal CCA-adding enzyme subfamily.</text>
</comment>
<evidence type="ECO:0000256" key="6">
    <source>
        <dbReference type="ARBA" id="ARBA00022800"/>
    </source>
</evidence>
<feature type="binding site" evidence="10">
    <location>
        <position position="62"/>
    </location>
    <ligand>
        <name>Mg(2+)</name>
        <dbReference type="ChEBI" id="CHEBI:18420"/>
    </ligand>
</feature>
<dbReference type="GO" id="GO:0160016">
    <property type="term" value="F:CCACCA tRNA nucleotidyltransferase activity"/>
    <property type="evidence" value="ECO:0007669"/>
    <property type="project" value="RHEA"/>
</dbReference>
<feature type="domain" description="Polymerase nucleotidyl transferase" evidence="11">
    <location>
        <begin position="44"/>
        <end position="133"/>
    </location>
</feature>
<dbReference type="PROSITE" id="PS50152">
    <property type="entry name" value="25A_SYNTH_3"/>
    <property type="match status" value="1"/>
</dbReference>
<dbReference type="InterPro" id="IPR002934">
    <property type="entry name" value="Polymerase_NTP_transf_dom"/>
</dbReference>
<dbReference type="KEGG" id="csy:CENSYa_1862"/>
<evidence type="ECO:0000256" key="2">
    <source>
        <dbReference type="ARBA" id="ARBA00022694"/>
    </source>
</evidence>
<dbReference type="GO" id="GO:0005524">
    <property type="term" value="F:ATP binding"/>
    <property type="evidence" value="ECO:0007669"/>
    <property type="project" value="UniProtKB-UniRule"/>
</dbReference>
<organism evidence="14 15">
    <name type="scientific">Cenarchaeum symbiosum (strain A)</name>
    <dbReference type="NCBI Taxonomy" id="414004"/>
    <lineage>
        <taxon>Archaea</taxon>
        <taxon>Nitrososphaerota</taxon>
        <taxon>Candidatus Cenarchaeales</taxon>
        <taxon>Candidatus Cenarchaeaceae</taxon>
        <taxon>Candidatus Cenarchaeum</taxon>
    </lineage>
</organism>
<dbReference type="PANTHER" id="PTHR39643:SF1">
    <property type="entry name" value="CCA-ADDING ENZYME"/>
    <property type="match status" value="1"/>
</dbReference>
<keyword evidence="2 10" id="KW-0819">tRNA processing</keyword>
<evidence type="ECO:0000256" key="4">
    <source>
        <dbReference type="ARBA" id="ARBA00022723"/>
    </source>
</evidence>
<keyword evidence="5 10" id="KW-0547">Nucleotide-binding</keyword>
<keyword evidence="6 10" id="KW-0692">RNA repair</keyword>
<dbReference type="GO" id="GO:0042245">
    <property type="term" value="P:RNA repair"/>
    <property type="evidence" value="ECO:0007669"/>
    <property type="project" value="UniProtKB-KW"/>
</dbReference>
<dbReference type="AlphaFoldDB" id="A0RYQ4"/>
<evidence type="ECO:0000256" key="5">
    <source>
        <dbReference type="ARBA" id="ARBA00022741"/>
    </source>
</evidence>
<feature type="binding site" evidence="10">
    <location>
        <position position="53"/>
    </location>
    <ligand>
        <name>CTP</name>
        <dbReference type="ChEBI" id="CHEBI:37563"/>
    </ligand>
</feature>
<feature type="binding site" evidence="10">
    <location>
        <position position="137"/>
    </location>
    <ligand>
        <name>CTP</name>
        <dbReference type="ChEBI" id="CHEBI:37563"/>
    </ligand>
</feature>
<keyword evidence="15" id="KW-1185">Reference proteome</keyword>
<comment type="catalytic activity">
    <reaction evidence="10">
        <text>a tRNA precursor + 2 CTP + ATP = a tRNA with a 3' CCA end + 3 diphosphate</text>
        <dbReference type="Rhea" id="RHEA:14433"/>
        <dbReference type="Rhea" id="RHEA-COMP:10465"/>
        <dbReference type="Rhea" id="RHEA-COMP:10468"/>
        <dbReference type="ChEBI" id="CHEBI:30616"/>
        <dbReference type="ChEBI" id="CHEBI:33019"/>
        <dbReference type="ChEBI" id="CHEBI:37563"/>
        <dbReference type="ChEBI" id="CHEBI:74896"/>
        <dbReference type="ChEBI" id="CHEBI:83071"/>
        <dbReference type="EC" id="2.7.7.72"/>
    </reaction>
</comment>
<dbReference type="PIRSF" id="PIRSF005335">
    <property type="entry name" value="CCA_arch"/>
    <property type="match status" value="1"/>
</dbReference>
<dbReference type="CDD" id="cd05400">
    <property type="entry name" value="NT_2-5OAS_ClassI-CCAase"/>
    <property type="match status" value="1"/>
</dbReference>
<name>A0RYQ4_CENSY</name>
<feature type="binding site" evidence="10">
    <location>
        <position position="157"/>
    </location>
    <ligand>
        <name>ATP</name>
        <dbReference type="ChEBI" id="CHEBI:30616"/>
    </ligand>
</feature>
<dbReference type="PANTHER" id="PTHR39643">
    <property type="entry name" value="CCA-ADDING ENZYME"/>
    <property type="match status" value="1"/>
</dbReference>
<dbReference type="EC" id="2.7.7.72" evidence="10"/>
<feature type="domain" description="tRNA nucleotidyltransferase substrate binding" evidence="12">
    <location>
        <begin position="151"/>
        <end position="257"/>
    </location>
</feature>
<dbReference type="Pfam" id="PF21133">
    <property type="entry name" value="CAA_C"/>
    <property type="match status" value="1"/>
</dbReference>
<evidence type="ECO:0000313" key="14">
    <source>
        <dbReference type="EMBL" id="ABK78471.1"/>
    </source>
</evidence>
<evidence type="ECO:0000313" key="15">
    <source>
        <dbReference type="Proteomes" id="UP000000758"/>
    </source>
</evidence>
<sequence>MTVLDRARKLAVPSARAAREKDRTAARALALVESEIAGRPRITGAEFGGSYPKGTWLPGRSDIDIFVRFDVSAPRGEFEDVSKEVGFAALKGHGPYTRFSEHPYVEAEMEGTRINVIPCYEVEKGKWKSAADRSRFHTAFMKENLTSTMRDEVRLLKLFLKNNGVYGAEISRQGFSGYATEVLVWNFGGFEGVVRGMAGIRRGQVIGTAGKEFDTPVSIMDPVDPLRNLAAAVSVESLGRLVLLCRGFEKKQSASYFVRRKLRTSEALLRNCITVSFRHEERSPDTIWGQVKRAASAVGQQLMMAGFTVARSGAWTDGRSRACLFFLLESRSIPEYTVREGPDFFGGDDAERFAASGRKALAVWVGGSGRVMSMERRAESDAQGFLRTLLGRGLDGSGVPRGIKPDVKRGFAVAAGGSRLPESVKAELLELVSTDAAVFPSR</sequence>
<dbReference type="GO" id="GO:0001680">
    <property type="term" value="P:tRNA 3'-terminal CCA addition"/>
    <property type="evidence" value="ECO:0007669"/>
    <property type="project" value="UniProtKB-UniRule"/>
</dbReference>
<dbReference type="GO" id="GO:0004810">
    <property type="term" value="F:CCA tRNA nucleotidyltransferase activity"/>
    <property type="evidence" value="ECO:0007669"/>
    <property type="project" value="UniProtKB-UniRule"/>
</dbReference>
<dbReference type="InterPro" id="IPR042090">
    <property type="entry name" value="CCA_tRNA_nucleotrans_2"/>
</dbReference>
<keyword evidence="4 10" id="KW-0479">Metal-binding</keyword>
<dbReference type="SUPFAM" id="SSF81301">
    <property type="entry name" value="Nucleotidyltransferase"/>
    <property type="match status" value="1"/>
</dbReference>
<reference evidence="14 15" key="1">
    <citation type="journal article" date="2006" name="Proc. Natl. Acad. Sci. U.S.A.">
        <title>Genomic analysis of the uncultivated marine crenarchaeote Cenarchaeum symbiosum.</title>
        <authorList>
            <person name="Hallam S.J."/>
            <person name="Konstantinidis K.T."/>
            <person name="Putnam N."/>
            <person name="Schleper C."/>
            <person name="Watanabe Y."/>
            <person name="Sugahara J."/>
            <person name="Preston C."/>
            <person name="de la Torre J."/>
            <person name="Richardson P.M."/>
            <person name="DeLong E.F."/>
        </authorList>
    </citation>
    <scope>NUCLEOTIDE SEQUENCE [LARGE SCALE GENOMIC DNA]</scope>
    <source>
        <strain evidence="15">A</strain>
    </source>
</reference>
<dbReference type="HOGENOM" id="CLU_044679_1_0_2"/>
<dbReference type="Proteomes" id="UP000000758">
    <property type="component" value="Chromosome"/>
</dbReference>
<feature type="binding site" evidence="10">
    <location>
        <position position="166"/>
    </location>
    <ligand>
        <name>ATP</name>
        <dbReference type="ChEBI" id="CHEBI:30616"/>
    </ligand>
</feature>
<dbReference type="EnsemblBacteria" id="ABK78471">
    <property type="protein sequence ID" value="ABK78471"/>
    <property type="gene ID" value="CENSYa_1862"/>
</dbReference>
<feature type="binding site" evidence="10">
    <location>
        <position position="50"/>
    </location>
    <ligand>
        <name>CTP</name>
        <dbReference type="ChEBI" id="CHEBI:37563"/>
    </ligand>
</feature>
<dbReference type="Gene3D" id="3.30.70.590">
    <property type="entry name" value="Poly(A) polymerase predicted RNA binding domain"/>
    <property type="match status" value="1"/>
</dbReference>
<comment type="caution">
    <text evidence="10">Lacks conserved residue(s) required for the propagation of feature annotation.</text>
</comment>
<dbReference type="NCBIfam" id="TIGR03671">
    <property type="entry name" value="cca_archaeal"/>
    <property type="match status" value="1"/>
</dbReference>
<keyword evidence="9 10" id="KW-0694">RNA-binding</keyword>
<accession>A0RYQ4</accession>
<feature type="domain" description="CCA-adding enzyme C-terminal" evidence="13">
    <location>
        <begin position="272"/>
        <end position="390"/>
    </location>
</feature>
<dbReference type="InterPro" id="IPR008229">
    <property type="entry name" value="CCA-adding_arc"/>
</dbReference>
<comment type="miscellaneous">
    <text evidence="10">A single active site specifically recognizes both ATP and CTP and is responsible for their addition.</text>
</comment>
<keyword evidence="8 10" id="KW-0460">Magnesium</keyword>
<proteinExistence type="inferred from homology"/>
<feature type="binding site" evidence="10">
    <location>
        <position position="137"/>
    </location>
    <ligand>
        <name>ATP</name>
        <dbReference type="ChEBI" id="CHEBI:30616"/>
    </ligand>
</feature>
<evidence type="ECO:0000256" key="7">
    <source>
        <dbReference type="ARBA" id="ARBA00022840"/>
    </source>
</evidence>
<dbReference type="Pfam" id="PF01909">
    <property type="entry name" value="NTP_transf_2"/>
    <property type="match status" value="1"/>
</dbReference>
<feature type="binding site" evidence="10">
    <location>
        <position position="50"/>
    </location>
    <ligand>
        <name>ATP</name>
        <dbReference type="ChEBI" id="CHEBI:30616"/>
    </ligand>
</feature>
<gene>
    <name evidence="10" type="primary">cca</name>
    <name evidence="14" type="ordered locus">CENSYa_1862</name>
</gene>
<evidence type="ECO:0000259" key="13">
    <source>
        <dbReference type="Pfam" id="PF21133"/>
    </source>
</evidence>
<evidence type="ECO:0000256" key="3">
    <source>
        <dbReference type="ARBA" id="ARBA00022695"/>
    </source>
</evidence>
<dbReference type="HAMAP" id="MF_01264">
    <property type="entry name" value="CCA_arch"/>
    <property type="match status" value="1"/>
</dbReference>
<dbReference type="Pfam" id="PF09249">
    <property type="entry name" value="tRNA_NucTransf2"/>
    <property type="match status" value="1"/>
</dbReference>
<dbReference type="STRING" id="414004.CENSYa_1862"/>
<evidence type="ECO:0000256" key="1">
    <source>
        <dbReference type="ARBA" id="ARBA00022679"/>
    </source>
</evidence>
<keyword evidence="3 10" id="KW-0548">Nucleotidyltransferase</keyword>
<dbReference type="EMBL" id="DP000238">
    <property type="protein sequence ID" value="ABK78471.1"/>
    <property type="molecule type" value="Genomic_DNA"/>
</dbReference>